<organism evidence="1 2">
    <name type="scientific">Necator americanus</name>
    <name type="common">Human hookworm</name>
    <dbReference type="NCBI Taxonomy" id="51031"/>
    <lineage>
        <taxon>Eukaryota</taxon>
        <taxon>Metazoa</taxon>
        <taxon>Ecdysozoa</taxon>
        <taxon>Nematoda</taxon>
        <taxon>Chromadorea</taxon>
        <taxon>Rhabditida</taxon>
        <taxon>Rhabditina</taxon>
        <taxon>Rhabditomorpha</taxon>
        <taxon>Strongyloidea</taxon>
        <taxon>Ancylostomatidae</taxon>
        <taxon>Bunostominae</taxon>
        <taxon>Necator</taxon>
    </lineage>
</organism>
<evidence type="ECO:0000313" key="2">
    <source>
        <dbReference type="Proteomes" id="UP001303046"/>
    </source>
</evidence>
<sequence>MEIILLVLFRSSTPVTRPIITTVEAPPSIPFPEVRVAIKSMKLGTDPDLILYQETFFGLVAVPFMRISRTLYEAQPQKQAGFPQELTCMDRMQTVTA</sequence>
<proteinExistence type="predicted"/>
<dbReference type="Proteomes" id="UP001303046">
    <property type="component" value="Unassembled WGS sequence"/>
</dbReference>
<evidence type="ECO:0000313" key="1">
    <source>
        <dbReference type="EMBL" id="KAK6729403.1"/>
    </source>
</evidence>
<keyword evidence="2" id="KW-1185">Reference proteome</keyword>
<gene>
    <name evidence="1" type="primary">Necator_chrI.g2577</name>
    <name evidence="1" type="ORF">RB195_006449</name>
</gene>
<reference evidence="1 2" key="1">
    <citation type="submission" date="2023-08" db="EMBL/GenBank/DDBJ databases">
        <title>A Necator americanus chromosomal reference genome.</title>
        <authorList>
            <person name="Ilik V."/>
            <person name="Petrzelkova K.J."/>
            <person name="Pardy F."/>
            <person name="Fuh T."/>
            <person name="Niatou-Singa F.S."/>
            <person name="Gouil Q."/>
            <person name="Baker L."/>
            <person name="Ritchie M.E."/>
            <person name="Jex A.R."/>
            <person name="Gazzola D."/>
            <person name="Li H."/>
            <person name="Toshio Fujiwara R."/>
            <person name="Zhan B."/>
            <person name="Aroian R.V."/>
            <person name="Pafco B."/>
            <person name="Schwarz E.M."/>
        </authorList>
    </citation>
    <scope>NUCLEOTIDE SEQUENCE [LARGE SCALE GENOMIC DNA]</scope>
    <source>
        <strain evidence="1 2">Aroian</strain>
        <tissue evidence="1">Whole animal</tissue>
    </source>
</reference>
<accession>A0ABR1BSQ0</accession>
<protein>
    <submittedName>
        <fullName evidence="1">Uncharacterized protein</fullName>
    </submittedName>
</protein>
<name>A0ABR1BSQ0_NECAM</name>
<dbReference type="EMBL" id="JAVFWL010000001">
    <property type="protein sequence ID" value="KAK6729403.1"/>
    <property type="molecule type" value="Genomic_DNA"/>
</dbReference>
<comment type="caution">
    <text evidence="1">The sequence shown here is derived from an EMBL/GenBank/DDBJ whole genome shotgun (WGS) entry which is preliminary data.</text>
</comment>